<dbReference type="PANTHER" id="PTHR21398:SF6">
    <property type="entry name" value="AGAP007094-PA"/>
    <property type="match status" value="1"/>
</dbReference>
<feature type="chain" id="PRO_5043898348" evidence="1">
    <location>
        <begin position="23"/>
        <end position="257"/>
    </location>
</feature>
<dbReference type="Proteomes" id="UP001497623">
    <property type="component" value="Unassembled WGS sequence"/>
</dbReference>
<organism evidence="2 3">
    <name type="scientific">Meganyctiphanes norvegica</name>
    <name type="common">Northern krill</name>
    <name type="synonym">Thysanopoda norvegica</name>
    <dbReference type="NCBI Taxonomy" id="48144"/>
    <lineage>
        <taxon>Eukaryota</taxon>
        <taxon>Metazoa</taxon>
        <taxon>Ecdysozoa</taxon>
        <taxon>Arthropoda</taxon>
        <taxon>Crustacea</taxon>
        <taxon>Multicrustacea</taxon>
        <taxon>Malacostraca</taxon>
        <taxon>Eumalacostraca</taxon>
        <taxon>Eucarida</taxon>
        <taxon>Euphausiacea</taxon>
        <taxon>Euphausiidae</taxon>
        <taxon>Meganyctiphanes</taxon>
    </lineage>
</organism>
<protein>
    <submittedName>
        <fullName evidence="2">Uncharacterized protein</fullName>
    </submittedName>
</protein>
<evidence type="ECO:0000313" key="3">
    <source>
        <dbReference type="Proteomes" id="UP001497623"/>
    </source>
</evidence>
<dbReference type="AlphaFoldDB" id="A0AAV2RB48"/>
<comment type="caution">
    <text evidence="2">The sequence shown here is derived from an EMBL/GenBank/DDBJ whole genome shotgun (WGS) entry which is preliminary data.</text>
</comment>
<dbReference type="EMBL" id="CAXKWB010019945">
    <property type="protein sequence ID" value="CAL4122339.1"/>
    <property type="molecule type" value="Genomic_DNA"/>
</dbReference>
<dbReference type="PANTHER" id="PTHR21398">
    <property type="entry name" value="AGAP007094-PA"/>
    <property type="match status" value="1"/>
</dbReference>
<accession>A0AAV2RB48</accession>
<keyword evidence="3" id="KW-1185">Reference proteome</keyword>
<reference evidence="2 3" key="1">
    <citation type="submission" date="2024-05" db="EMBL/GenBank/DDBJ databases">
        <authorList>
            <person name="Wallberg A."/>
        </authorList>
    </citation>
    <scope>NUCLEOTIDE SEQUENCE [LARGE SCALE GENOMIC DNA]</scope>
</reference>
<name>A0AAV2RB48_MEGNR</name>
<feature type="signal peptide" evidence="1">
    <location>
        <begin position="1"/>
        <end position="22"/>
    </location>
</feature>
<sequence>MQKLSLVLVCVVGLVLLQETTSEEVDVPSPDGFSFATLPAMKWLNSLTSGDPQEVHSRKKRSLLLPTGSSMEVKWSVNFPFDTFTSYKAKVQLALPIKIPFPEAIVKPADTGRSDTGFSGGNDLQAYGPQYNDYETQYSYHQRRRRQARQERHGIYEKLQAAFGKAGVNGRHCLLRTICDVAEAPFEQGILGEMLNVMLTASLAGRPDHPDETKEYDEYIEAELHGKLNGKCEERYSKCKKSPFDLIPQVTQQIFHI</sequence>
<dbReference type="SMART" id="SM00718">
    <property type="entry name" value="DM4_12"/>
    <property type="match status" value="1"/>
</dbReference>
<evidence type="ECO:0000313" key="2">
    <source>
        <dbReference type="EMBL" id="CAL4122339.1"/>
    </source>
</evidence>
<keyword evidence="1" id="KW-0732">Signal</keyword>
<proteinExistence type="predicted"/>
<dbReference type="InterPro" id="IPR006631">
    <property type="entry name" value="DM4_12"/>
</dbReference>
<gene>
    <name evidence="2" type="ORF">MNOR_LOCUS23061</name>
</gene>
<dbReference type="Pfam" id="PF07841">
    <property type="entry name" value="DM4_12"/>
    <property type="match status" value="1"/>
</dbReference>
<evidence type="ECO:0000256" key="1">
    <source>
        <dbReference type="SAM" id="SignalP"/>
    </source>
</evidence>